<evidence type="ECO:0000256" key="1">
    <source>
        <dbReference type="SAM" id="MobiDB-lite"/>
    </source>
</evidence>
<accession>A0A0K1PM63</accession>
<proteinExistence type="predicted"/>
<dbReference type="RefSeq" id="WP_146646176.1">
    <property type="nucleotide sequence ID" value="NZ_CP012333.1"/>
</dbReference>
<feature type="region of interest" description="Disordered" evidence="1">
    <location>
        <begin position="24"/>
        <end position="47"/>
    </location>
</feature>
<protein>
    <submittedName>
        <fullName evidence="2">Uncharacterized protein</fullName>
    </submittedName>
</protein>
<dbReference type="AlphaFoldDB" id="A0A0K1PM63"/>
<gene>
    <name evidence="2" type="ORF">AKJ09_01276</name>
</gene>
<organism evidence="2 3">
    <name type="scientific">Labilithrix luteola</name>
    <dbReference type="NCBI Taxonomy" id="1391654"/>
    <lineage>
        <taxon>Bacteria</taxon>
        <taxon>Pseudomonadati</taxon>
        <taxon>Myxococcota</taxon>
        <taxon>Polyangia</taxon>
        <taxon>Polyangiales</taxon>
        <taxon>Labilitrichaceae</taxon>
        <taxon>Labilithrix</taxon>
    </lineage>
</organism>
<sequence>MRGRAFMGLLALAGAVGCGWIAPLHDRDPDGQSQTDPQDTTSQPQDAGVTHDVLVEAEAGDVRDAAPPFCGTNAGALFCDDFDDGGVGDEWSGTDVVPGGNLALDVDVDASPSRALHASVGLKATLPHAFLFKDLADGPRNVTCSFDVFRDTQGDDISAALVYAFELKNGNRYWRLAFTLQAGKLSIDEFRDTYTTHLPKTSDGTVPNRQSVHFDVSVVFTPAPRLEVRVDDKVVVGTSSIDPNLDAGTLRSTIGLGFTGGPMAAWSMRYDNFICR</sequence>
<evidence type="ECO:0000313" key="2">
    <source>
        <dbReference type="EMBL" id="AKU94612.1"/>
    </source>
</evidence>
<dbReference type="STRING" id="1391654.AKJ09_01276"/>
<dbReference type="KEGG" id="llu:AKJ09_01276"/>
<dbReference type="EMBL" id="CP012333">
    <property type="protein sequence ID" value="AKU94612.1"/>
    <property type="molecule type" value="Genomic_DNA"/>
</dbReference>
<dbReference type="PROSITE" id="PS51257">
    <property type="entry name" value="PROKAR_LIPOPROTEIN"/>
    <property type="match status" value="1"/>
</dbReference>
<feature type="compositionally biased region" description="Low complexity" evidence="1">
    <location>
        <begin position="31"/>
        <end position="46"/>
    </location>
</feature>
<reference evidence="2 3" key="1">
    <citation type="submission" date="2015-08" db="EMBL/GenBank/DDBJ databases">
        <authorList>
            <person name="Babu N.S."/>
            <person name="Beckwith C.J."/>
            <person name="Beseler K.G."/>
            <person name="Brison A."/>
            <person name="Carone J.V."/>
            <person name="Caskin T.P."/>
            <person name="Diamond M."/>
            <person name="Durham M.E."/>
            <person name="Foxe J.M."/>
            <person name="Go M."/>
            <person name="Henderson B.A."/>
            <person name="Jones I.B."/>
            <person name="McGettigan J.A."/>
            <person name="Micheletti S.J."/>
            <person name="Nasrallah M.E."/>
            <person name="Ortiz D."/>
            <person name="Piller C.R."/>
            <person name="Privatt S.R."/>
            <person name="Schneider S.L."/>
            <person name="Sharp S."/>
            <person name="Smith T.C."/>
            <person name="Stanton J.D."/>
            <person name="Ullery H.E."/>
            <person name="Wilson R.J."/>
            <person name="Serrano M.G."/>
            <person name="Buck G."/>
            <person name="Lee V."/>
            <person name="Wang Y."/>
            <person name="Carvalho R."/>
            <person name="Voegtly L."/>
            <person name="Shi R."/>
            <person name="Duckworth R."/>
            <person name="Johnson A."/>
            <person name="Loviza R."/>
            <person name="Walstead R."/>
            <person name="Shah Z."/>
            <person name="Kiflezghi M."/>
            <person name="Wade K."/>
            <person name="Ball S.L."/>
            <person name="Bradley K.W."/>
            <person name="Asai D.J."/>
            <person name="Bowman C.A."/>
            <person name="Russell D.A."/>
            <person name="Pope W.H."/>
            <person name="Jacobs-Sera D."/>
            <person name="Hendrix R.W."/>
            <person name="Hatfull G.F."/>
        </authorList>
    </citation>
    <scope>NUCLEOTIDE SEQUENCE [LARGE SCALE GENOMIC DNA]</scope>
    <source>
        <strain evidence="2 3">DSM 27648</strain>
    </source>
</reference>
<name>A0A0K1PM63_9BACT</name>
<evidence type="ECO:0000313" key="3">
    <source>
        <dbReference type="Proteomes" id="UP000064967"/>
    </source>
</evidence>
<keyword evidence="3" id="KW-1185">Reference proteome</keyword>
<dbReference type="Proteomes" id="UP000064967">
    <property type="component" value="Chromosome"/>
</dbReference>